<name>A0A0G9JQE3_9BACT</name>
<dbReference type="GeneID" id="24304400"/>
<protein>
    <submittedName>
        <fullName evidence="1">Competence/damage-inducible domain protein</fullName>
    </submittedName>
</protein>
<dbReference type="AlphaFoldDB" id="A0A0G9JQE3"/>
<dbReference type="RefSeq" id="WP_004510172.1">
    <property type="nucleotide sequence ID" value="NZ_JAIQ01000175.1"/>
</dbReference>
<proteinExistence type="predicted"/>
<reference evidence="1 2" key="1">
    <citation type="submission" date="2014-01" db="EMBL/GenBank/DDBJ databases">
        <title>Development of a Comparative Genomic Fingerprinting Assay for High Resolution Genotyping of Arcobacter butzleri.</title>
        <authorList>
            <person name="Webb A.L."/>
            <person name="Inglis G.D."/>
            <person name="Kruczkiewicz P."/>
            <person name="Selinger L.B."/>
            <person name="Taboada E.N."/>
        </authorList>
    </citation>
    <scope>NUCLEOTIDE SEQUENCE [LARGE SCALE GENOMIC DNA]</scope>
    <source>
        <strain evidence="1 2">L348</strain>
    </source>
</reference>
<organism evidence="1 2">
    <name type="scientific">Aliarcobacter butzleri L348</name>
    <dbReference type="NCBI Taxonomy" id="1447256"/>
    <lineage>
        <taxon>Bacteria</taxon>
        <taxon>Pseudomonadati</taxon>
        <taxon>Campylobacterota</taxon>
        <taxon>Epsilonproteobacteria</taxon>
        <taxon>Campylobacterales</taxon>
        <taxon>Arcobacteraceae</taxon>
        <taxon>Aliarcobacter</taxon>
    </lineage>
</organism>
<evidence type="ECO:0000313" key="2">
    <source>
        <dbReference type="Proteomes" id="UP000035514"/>
    </source>
</evidence>
<gene>
    <name evidence="1" type="ORF">AA20_13115</name>
</gene>
<accession>A0A0G9JQE3</accession>
<dbReference type="PATRIC" id="fig|1447256.3.peg.2573"/>
<comment type="caution">
    <text evidence="1">The sequence shown here is derived from an EMBL/GenBank/DDBJ whole genome shotgun (WGS) entry which is preliminary data.</text>
</comment>
<sequence length="183" mass="22077">MRLKLHHTPYVSRRITRDLINCDFVEIRKEKNSIEAEIEKILDADIEKEFALDEKVQEILESQEEEIEYLNADRRQLFWMTKKRLANDFGVILNNEDRFSDIAHKILDYLWEEDFIHYVCSDNQVKNIIFNSLDDFIKGFEKADSEVLTKLRNYKRKLIPGTEDYDLVYHRLYEEELIKRGLI</sequence>
<dbReference type="Proteomes" id="UP000035514">
    <property type="component" value="Unassembled WGS sequence"/>
</dbReference>
<dbReference type="EMBL" id="JAIQ01000175">
    <property type="protein sequence ID" value="KLD95839.1"/>
    <property type="molecule type" value="Genomic_DNA"/>
</dbReference>
<dbReference type="InterPro" id="IPR007463">
    <property type="entry name" value="DUF507"/>
</dbReference>
<evidence type="ECO:0000313" key="1">
    <source>
        <dbReference type="EMBL" id="KLD95839.1"/>
    </source>
</evidence>
<dbReference type="Pfam" id="PF04368">
    <property type="entry name" value="DUF507"/>
    <property type="match status" value="1"/>
</dbReference>